<accession>A0A495ECT0</accession>
<evidence type="ECO:0000313" key="5">
    <source>
        <dbReference type="Proteomes" id="UP000269412"/>
    </source>
</evidence>
<dbReference type="AlphaFoldDB" id="A0A495ECT0"/>
<reference evidence="4 5" key="1">
    <citation type="submission" date="2018-10" db="EMBL/GenBank/DDBJ databases">
        <title>Genomic Encyclopedia of Archaeal and Bacterial Type Strains, Phase II (KMG-II): from individual species to whole genera.</title>
        <authorList>
            <person name="Goeker M."/>
        </authorList>
    </citation>
    <scope>NUCLEOTIDE SEQUENCE [LARGE SCALE GENOMIC DNA]</scope>
    <source>
        <strain evidence="4 5">DSM 25230</strain>
    </source>
</reference>
<evidence type="ECO:0000256" key="2">
    <source>
        <dbReference type="ARBA" id="ARBA00022801"/>
    </source>
</evidence>
<comment type="caution">
    <text evidence="4">The sequence shown here is derived from an EMBL/GenBank/DDBJ whole genome shotgun (WGS) entry which is preliminary data.</text>
</comment>
<gene>
    <name evidence="4" type="ORF">CLV91_0504</name>
</gene>
<dbReference type="GO" id="GO:0004065">
    <property type="term" value="F:arylsulfatase activity"/>
    <property type="evidence" value="ECO:0007669"/>
    <property type="project" value="TreeGrafter"/>
</dbReference>
<evidence type="ECO:0000259" key="3">
    <source>
        <dbReference type="Pfam" id="PF00884"/>
    </source>
</evidence>
<dbReference type="PROSITE" id="PS51257">
    <property type="entry name" value="PROKAR_LIPOPROTEIN"/>
    <property type="match status" value="1"/>
</dbReference>
<keyword evidence="5" id="KW-1185">Reference proteome</keyword>
<sequence length="484" mass="54729">MKATKFLLGVFCFFIIFSCKTKEDKPKEKETKLPNIVYILADDLGYGDISFTGQEKFNTPNIDKLAREGMFFTQHYSGATVCAPSRSALLTGQHTGHTPIRGNKEVLPEGQWPIPKGTFTLAQMLKEKGYATGAFGKWGLGYPGSEGEPLNQGFDTFYGYNCQRLGHHYYPYHLWDNTSKVILKGNQGYKKEEYAPNLIHNKAISFMEKHKEAPFFMYYPSVIPHAELAAPKEYMDLFLGKLEPEKSFIGRDSGEEYRNGDYESQENTHAAFAAMVTLLDNQVGEIVKKITELGLEENTLIIFTSDNGPHIEGGADPDYFNSNGIYRGYKRDLYEGGIHVPMIAKWKGVIKENTTANHISAFWDVLPTLGEIIGTEMDKNLDGISFLPTLKSKENQEQHSHLYWEFHEKGGRQAIRKGKWKLVRYNIKKGGANELYNLDEDPGETNNLAGSLNDKVVELSIILEESRTPSEVYKFKQTAFNGEK</sequence>
<protein>
    <submittedName>
        <fullName evidence="4">Arylsulfatase A-like enzyme</fullName>
    </submittedName>
</protein>
<feature type="domain" description="Sulfatase N-terminal" evidence="3">
    <location>
        <begin position="34"/>
        <end position="373"/>
    </location>
</feature>
<dbReference type="Proteomes" id="UP000269412">
    <property type="component" value="Unassembled WGS sequence"/>
</dbReference>
<dbReference type="Gene3D" id="3.30.1120.10">
    <property type="match status" value="1"/>
</dbReference>
<organism evidence="4 5">
    <name type="scientific">Maribacter vaceletii</name>
    <dbReference type="NCBI Taxonomy" id="1206816"/>
    <lineage>
        <taxon>Bacteria</taxon>
        <taxon>Pseudomonadati</taxon>
        <taxon>Bacteroidota</taxon>
        <taxon>Flavobacteriia</taxon>
        <taxon>Flavobacteriales</taxon>
        <taxon>Flavobacteriaceae</taxon>
        <taxon>Maribacter</taxon>
    </lineage>
</organism>
<keyword evidence="2" id="KW-0378">Hydrolase</keyword>
<dbReference type="OrthoDB" id="9765065at2"/>
<dbReference type="PANTHER" id="PTHR42693">
    <property type="entry name" value="ARYLSULFATASE FAMILY MEMBER"/>
    <property type="match status" value="1"/>
</dbReference>
<evidence type="ECO:0000256" key="1">
    <source>
        <dbReference type="ARBA" id="ARBA00008779"/>
    </source>
</evidence>
<proteinExistence type="inferred from homology"/>
<dbReference type="InterPro" id="IPR017850">
    <property type="entry name" value="Alkaline_phosphatase_core_sf"/>
</dbReference>
<comment type="similarity">
    <text evidence="1">Belongs to the sulfatase family.</text>
</comment>
<dbReference type="PANTHER" id="PTHR42693:SF53">
    <property type="entry name" value="ENDO-4-O-SULFATASE"/>
    <property type="match status" value="1"/>
</dbReference>
<dbReference type="InterPro" id="IPR000917">
    <property type="entry name" value="Sulfatase_N"/>
</dbReference>
<dbReference type="CDD" id="cd16145">
    <property type="entry name" value="ARS_like"/>
    <property type="match status" value="1"/>
</dbReference>
<evidence type="ECO:0000313" key="4">
    <source>
        <dbReference type="EMBL" id="RKR14429.1"/>
    </source>
</evidence>
<name>A0A495ECT0_9FLAO</name>
<dbReference type="SUPFAM" id="SSF53649">
    <property type="entry name" value="Alkaline phosphatase-like"/>
    <property type="match status" value="1"/>
</dbReference>
<dbReference type="EMBL" id="RBIQ01000007">
    <property type="protein sequence ID" value="RKR14429.1"/>
    <property type="molecule type" value="Genomic_DNA"/>
</dbReference>
<dbReference type="RefSeq" id="WP_121063636.1">
    <property type="nucleotide sequence ID" value="NZ_RBIQ01000007.1"/>
</dbReference>
<dbReference type="InterPro" id="IPR050738">
    <property type="entry name" value="Sulfatase"/>
</dbReference>
<dbReference type="Pfam" id="PF00884">
    <property type="entry name" value="Sulfatase"/>
    <property type="match status" value="1"/>
</dbReference>
<dbReference type="Gene3D" id="3.40.720.10">
    <property type="entry name" value="Alkaline Phosphatase, subunit A"/>
    <property type="match status" value="1"/>
</dbReference>